<evidence type="ECO:0000313" key="5">
    <source>
        <dbReference type="Proteomes" id="UP001500962"/>
    </source>
</evidence>
<dbReference type="Proteomes" id="UP001500962">
    <property type="component" value="Unassembled WGS sequence"/>
</dbReference>
<organism evidence="2 5">
    <name type="scientific">Halococcus dombrowskii</name>
    <dbReference type="NCBI Taxonomy" id="179637"/>
    <lineage>
        <taxon>Archaea</taxon>
        <taxon>Methanobacteriati</taxon>
        <taxon>Methanobacteriota</taxon>
        <taxon>Stenosarchaea group</taxon>
        <taxon>Halobacteria</taxon>
        <taxon>Halobacteriales</taxon>
        <taxon>Halococcaceae</taxon>
        <taxon>Halococcus</taxon>
    </lineage>
</organism>
<reference evidence="3" key="2">
    <citation type="submission" date="2022-04" db="EMBL/GenBank/DDBJ databases">
        <title>Sequencing and genomic assembly of Halococcus dombrowskii.</title>
        <authorList>
            <person name="Lim S.W."/>
            <person name="MacLea K.S."/>
        </authorList>
    </citation>
    <scope>NUCLEOTIDE SEQUENCE</scope>
    <source>
        <strain evidence="3">H4</strain>
    </source>
</reference>
<keyword evidence="1" id="KW-0472">Membrane</keyword>
<reference evidence="2" key="1">
    <citation type="journal article" date="2014" name="Int. J. Syst. Evol. Microbiol.">
        <title>Complete genome sequence of Corynebacterium casei LMG S-19264T (=DSM 44701T), isolated from a smear-ripened cheese.</title>
        <authorList>
            <consortium name="US DOE Joint Genome Institute (JGI-PGF)"/>
            <person name="Walter F."/>
            <person name="Albersmeier A."/>
            <person name="Kalinowski J."/>
            <person name="Ruckert C."/>
        </authorList>
    </citation>
    <scope>NUCLEOTIDE SEQUENCE</scope>
    <source>
        <strain evidence="2">JCM 12289</strain>
    </source>
</reference>
<sequence>MEGKTGVGIAVVALGVAAIAAIAVLEPTATCVQTGDTIGGLGPVQFVELADGALVYSRDGGASICSIPQTVLAVPAGFVLAAVGLFVLGS</sequence>
<dbReference type="KEGG" id="hdo:MUK72_03940"/>
<accession>A0AAV3SMQ8</accession>
<dbReference type="EMBL" id="BAAADN010000093">
    <property type="protein sequence ID" value="GAA0478300.1"/>
    <property type="molecule type" value="Genomic_DNA"/>
</dbReference>
<dbReference type="EMBL" id="CP095005">
    <property type="protein sequence ID" value="UOO95866.1"/>
    <property type="molecule type" value="Genomic_DNA"/>
</dbReference>
<dbReference type="GeneID" id="71760970"/>
<keyword evidence="1" id="KW-0812">Transmembrane</keyword>
<proteinExistence type="predicted"/>
<gene>
    <name evidence="2" type="ORF">GCM10008985_38210</name>
    <name evidence="3" type="ORF">MUK72_03940</name>
</gene>
<feature type="transmembrane region" description="Helical" evidence="1">
    <location>
        <begin position="7"/>
        <end position="25"/>
    </location>
</feature>
<dbReference type="Proteomes" id="UP000830542">
    <property type="component" value="Chromosome"/>
</dbReference>
<reference evidence="2" key="3">
    <citation type="submission" date="2023-12" db="EMBL/GenBank/DDBJ databases">
        <authorList>
            <person name="Sun Q."/>
            <person name="Inoue M."/>
        </authorList>
    </citation>
    <scope>NUCLEOTIDE SEQUENCE</scope>
    <source>
        <strain evidence="2">JCM 12289</strain>
    </source>
</reference>
<evidence type="ECO:0000313" key="2">
    <source>
        <dbReference type="EMBL" id="GAA0478300.1"/>
    </source>
</evidence>
<protein>
    <recommendedName>
        <fullName evidence="6">Secreted protein</fullName>
    </recommendedName>
</protein>
<dbReference type="RefSeq" id="WP_244704140.1">
    <property type="nucleotide sequence ID" value="NZ_BAAADN010000093.1"/>
</dbReference>
<evidence type="ECO:0008006" key="6">
    <source>
        <dbReference type="Google" id="ProtNLM"/>
    </source>
</evidence>
<keyword evidence="1" id="KW-1133">Transmembrane helix</keyword>
<evidence type="ECO:0000313" key="4">
    <source>
        <dbReference type="Proteomes" id="UP000830542"/>
    </source>
</evidence>
<dbReference type="AlphaFoldDB" id="A0AAV3SMQ8"/>
<name>A0AAV3SMQ8_HALDO</name>
<evidence type="ECO:0000256" key="1">
    <source>
        <dbReference type="SAM" id="Phobius"/>
    </source>
</evidence>
<evidence type="ECO:0000313" key="3">
    <source>
        <dbReference type="EMBL" id="UOO95866.1"/>
    </source>
</evidence>
<keyword evidence="4" id="KW-1185">Reference proteome</keyword>
<feature type="transmembrane region" description="Helical" evidence="1">
    <location>
        <begin position="67"/>
        <end position="88"/>
    </location>
</feature>